<organism evidence="3 4">
    <name type="scientific">Candidatus Accumulibacter proximus</name>
    <dbReference type="NCBI Taxonomy" id="2954385"/>
    <lineage>
        <taxon>Bacteria</taxon>
        <taxon>Pseudomonadati</taxon>
        <taxon>Pseudomonadota</taxon>
        <taxon>Betaproteobacteria</taxon>
        <taxon>Candidatus Accumulibacter</taxon>
    </lineage>
</organism>
<dbReference type="Pfam" id="PF25470">
    <property type="entry name" value="DUF7901"/>
    <property type="match status" value="1"/>
</dbReference>
<proteinExistence type="predicted"/>
<accession>A0A935PZF1</accession>
<feature type="domain" description="DUF7901" evidence="2">
    <location>
        <begin position="26"/>
        <end position="103"/>
    </location>
</feature>
<evidence type="ECO:0000256" key="1">
    <source>
        <dbReference type="SAM" id="SignalP"/>
    </source>
</evidence>
<dbReference type="Proteomes" id="UP000697998">
    <property type="component" value="Unassembled WGS sequence"/>
</dbReference>
<dbReference type="AlphaFoldDB" id="A0A935PZF1"/>
<keyword evidence="1" id="KW-0732">Signal</keyword>
<reference evidence="3 4" key="1">
    <citation type="submission" date="2020-10" db="EMBL/GenBank/DDBJ databases">
        <title>Connecting structure to function with the recovery of over 1000 high-quality activated sludge metagenome-assembled genomes encoding full-length rRNA genes using long-read sequencing.</title>
        <authorList>
            <person name="Singleton C.M."/>
            <person name="Petriglieri F."/>
            <person name="Kristensen J.M."/>
            <person name="Kirkegaard R.H."/>
            <person name="Michaelsen T.Y."/>
            <person name="Andersen M.H."/>
            <person name="Karst S.M."/>
            <person name="Dueholm M.S."/>
            <person name="Nielsen P.H."/>
            <person name="Albertsen M."/>
        </authorList>
    </citation>
    <scope>NUCLEOTIDE SEQUENCE [LARGE SCALE GENOMIC DNA]</scope>
    <source>
        <strain evidence="3">EsbW_18-Q3-R4-48_BATAC.285</strain>
    </source>
</reference>
<protein>
    <recommendedName>
        <fullName evidence="2">DUF7901 domain-containing protein</fullName>
    </recommendedName>
</protein>
<evidence type="ECO:0000259" key="2">
    <source>
        <dbReference type="Pfam" id="PF25470"/>
    </source>
</evidence>
<dbReference type="EMBL" id="JADJMH010000017">
    <property type="protein sequence ID" value="MBK7676225.1"/>
    <property type="molecule type" value="Genomic_DNA"/>
</dbReference>
<feature type="chain" id="PRO_5037369824" description="DUF7901 domain-containing protein" evidence="1">
    <location>
        <begin position="21"/>
        <end position="234"/>
    </location>
</feature>
<sequence length="234" mass="24719">MARTLLPLALAASLIGAASAAVVFEQAPADGNDAFLSISAAQSADGFVLSTTTSVTGLTWWGSYLEDPGDPATPLRKDDFTVRFFADDGSGAPKALPTETILQQPARSSTLLVDKERAPVYRFDLDLALAPVTLAAGRNYLSVVNQFDVLDSRAEWYWLLSDTTGQNFYRVVDRDPWSRALNPPKGNLAFQVSGNPGTAIPVPGSLLLVLSGLAGLNLVGLRGRGELAASPVEG</sequence>
<name>A0A935PZF1_9PROT</name>
<feature type="signal peptide" evidence="1">
    <location>
        <begin position="1"/>
        <end position="20"/>
    </location>
</feature>
<evidence type="ECO:0000313" key="4">
    <source>
        <dbReference type="Proteomes" id="UP000697998"/>
    </source>
</evidence>
<comment type="caution">
    <text evidence="3">The sequence shown here is derived from an EMBL/GenBank/DDBJ whole genome shotgun (WGS) entry which is preliminary data.</text>
</comment>
<dbReference type="InterPro" id="IPR057223">
    <property type="entry name" value="DUF7901"/>
</dbReference>
<evidence type="ECO:0000313" key="3">
    <source>
        <dbReference type="EMBL" id="MBK7676225.1"/>
    </source>
</evidence>
<gene>
    <name evidence="3" type="ORF">IPJ27_16565</name>
</gene>